<evidence type="ECO:0000256" key="8">
    <source>
        <dbReference type="ARBA" id="ARBA00022989"/>
    </source>
</evidence>
<feature type="transmembrane region" description="Helical" evidence="10">
    <location>
        <begin position="1041"/>
        <end position="1067"/>
    </location>
</feature>
<dbReference type="PANTHER" id="PTHR19241">
    <property type="entry name" value="ATP-BINDING CASSETTE TRANSPORTER"/>
    <property type="match status" value="1"/>
</dbReference>
<feature type="domain" description="ABC transporter" evidence="11">
    <location>
        <begin position="172"/>
        <end position="447"/>
    </location>
</feature>
<evidence type="ECO:0000256" key="1">
    <source>
        <dbReference type="ARBA" id="ARBA00004141"/>
    </source>
</evidence>
<feature type="transmembrane region" description="Helical" evidence="10">
    <location>
        <begin position="697"/>
        <end position="724"/>
    </location>
</feature>
<dbReference type="InterPro" id="IPR003593">
    <property type="entry name" value="AAA+_ATPase"/>
</dbReference>
<keyword evidence="8 10" id="KW-1133">Transmembrane helix</keyword>
<keyword evidence="7" id="KW-0067">ATP-binding</keyword>
<name>A0AAW1W7U1_RUBAR</name>
<keyword evidence="6" id="KW-0547">Nucleotide-binding</keyword>
<dbReference type="GO" id="GO:0005886">
    <property type="term" value="C:plasma membrane"/>
    <property type="evidence" value="ECO:0007669"/>
    <property type="project" value="UniProtKB-ARBA"/>
</dbReference>
<dbReference type="GO" id="GO:0016887">
    <property type="term" value="F:ATP hydrolysis activity"/>
    <property type="evidence" value="ECO:0007669"/>
    <property type="project" value="InterPro"/>
</dbReference>
<sequence>MAQMVGRDDIESLRIELEEMGSSFRSSVQSRNSSFRGTSALSAAKDDPDAQYAVQWAAIERLPTFERLKSSLFDKDDDENELDGEGKQVVDVTKLGAMEKHLFIDKLIKHIENDNLRLLRKIRNRIDKVGVKLPTVEVRYKNLCVEAVCEVVHGKPLPTLWNSVKSSLSLFTKLPGSKTREAKISIINDFCGTIKPGRLTLLLGPPGCGKTSFLKALSGNLEKSLKISGEVTYNGHKLEEFVPQKTSAYISQFDLHIPEMTVREILDFSARCQGIGSRADIMLEVSKREKEAGIIPHPDIDTYMKAISVQGLKRTLQTDYILKILGLDICADTLVGDAMRRGISGGQKKRLTTAEMIIGPTKALLMDEITNGLDSSTAFQIVACLQQLVISKKDQAQYWNRTEPHNYVSVDMLSKKFKASSFGKKLDEDHFKPFDKFQDDNNALSFSVYSLSKWELFRACSSREILLMKRNSFIYVFKTVQLIIIAFITMTVFLRTRMDIDVLHANYYMGSLFFALTILLVDGIPEMSMTIQRLEVFYKQRDLYFYPAWAYAVPATLLKVPVSFVEALVWTSLTYYVIGYSPEFHRFIFQFFLLFAVHLTSISMFRFLASFFQTMVATMTAGSFAILFLLLFSGFIIKKPSMPGWLGWGFWASPLTYGEIGLSVNEFHSSRWQTMLSTNITVGRETLESRGLNFDGYFYWISLGALFGFTIIFNIGYTLSLSFLKSPGSSRGIISHEKLSLNAAHLEDKSRIHSPKTTGRMVLPFTPLSLVFQDVQYYVIPMIDSKTKAEFVNEVLETIELDGIKDALVGIPGVSGLSTEQRKRLTIAVELVSNPSIIFMDEPTTGLDARAAAIVMRAVKNVADTGRTIVCTIHQPNIEIFEAFDELILLKTGGHIIYSGPVGQHSNKVIEYFQRIPGVQKIKNNYNPATWMLDITSTSAEAELGVDFSQIYKESSLYEANIELARQFSTPPPGSSDLHFATRFSQNGWMQFKSCLWKQHLSYWRSPAYNLMRIMHTLVSSLIFGTLFWNQGKKITDQQSLFNILGSMYAGVIFLGINNCATVLQYVATERTVMYREKFVGMYSPWAFSLAQVAVEVPYIFIQAVLFLIITYPMIGYYASAYKVFWYLYAVFCSLLYYNYMGMMLVSLTPNFMVAAILSSVFYTLYNLFSGFLIPKPQIPKWWIWLYYLTPSSWSLHGLLTSQYGDINKEIIIFGQPKTVSAFLKDYFGFHHDQLAMVALVLIAFPIAFASIFAYGIGRLNFQRR</sequence>
<keyword evidence="9 10" id="KW-0472">Membrane</keyword>
<dbReference type="InterPro" id="IPR029481">
    <property type="entry name" value="ABC_trans_N"/>
</dbReference>
<keyword evidence="13" id="KW-1185">Reference proteome</keyword>
<feature type="transmembrane region" description="Helical" evidence="10">
    <location>
        <begin position="473"/>
        <end position="493"/>
    </location>
</feature>
<dbReference type="AlphaFoldDB" id="A0AAW1W7U1"/>
<evidence type="ECO:0000256" key="7">
    <source>
        <dbReference type="ARBA" id="ARBA00022840"/>
    </source>
</evidence>
<dbReference type="FunFam" id="3.40.50.300:FF:002615">
    <property type="entry name" value="ABC transporter"/>
    <property type="match status" value="1"/>
</dbReference>
<evidence type="ECO:0000259" key="11">
    <source>
        <dbReference type="PROSITE" id="PS50893"/>
    </source>
</evidence>
<feature type="transmembrane region" description="Helical" evidence="10">
    <location>
        <begin position="1235"/>
        <end position="1257"/>
    </location>
</feature>
<feature type="transmembrane region" description="Helical" evidence="10">
    <location>
        <begin position="1124"/>
        <end position="1140"/>
    </location>
</feature>
<feature type="transmembrane region" description="Helical" evidence="10">
    <location>
        <begin position="544"/>
        <end position="567"/>
    </location>
</feature>
<accession>A0AAW1W7U1</accession>
<dbReference type="SUPFAM" id="SSF52540">
    <property type="entry name" value="P-loop containing nucleoside triphosphate hydrolases"/>
    <property type="match status" value="2"/>
</dbReference>
<evidence type="ECO:0000256" key="4">
    <source>
        <dbReference type="ARBA" id="ARBA00022692"/>
    </source>
</evidence>
<dbReference type="Pfam" id="PF00005">
    <property type="entry name" value="ABC_tran"/>
    <property type="match status" value="1"/>
</dbReference>
<evidence type="ECO:0000256" key="3">
    <source>
        <dbReference type="ARBA" id="ARBA00022448"/>
    </source>
</evidence>
<dbReference type="Pfam" id="PF19055">
    <property type="entry name" value="ABC2_membrane_7"/>
    <property type="match status" value="1"/>
</dbReference>
<evidence type="ECO:0000256" key="6">
    <source>
        <dbReference type="ARBA" id="ARBA00022741"/>
    </source>
</evidence>
<evidence type="ECO:0000313" key="13">
    <source>
        <dbReference type="Proteomes" id="UP001457282"/>
    </source>
</evidence>
<keyword evidence="3" id="KW-0813">Transport</keyword>
<comment type="similarity">
    <text evidence="2">Belongs to the ABC transporter superfamily. ABCG family. PDR (TC 3.A.1.205) subfamily.</text>
</comment>
<dbReference type="FunFam" id="3.40.50.300:FF:000532">
    <property type="entry name" value="ABC transporter G family member 34"/>
    <property type="match status" value="1"/>
</dbReference>
<dbReference type="PROSITE" id="PS50893">
    <property type="entry name" value="ABC_TRANSPORTER_2"/>
    <property type="match status" value="2"/>
</dbReference>
<dbReference type="GO" id="GO:0005524">
    <property type="term" value="F:ATP binding"/>
    <property type="evidence" value="ECO:0007669"/>
    <property type="project" value="UniProtKB-KW"/>
</dbReference>
<evidence type="ECO:0000256" key="10">
    <source>
        <dbReference type="SAM" id="Phobius"/>
    </source>
</evidence>
<organism evidence="12 13">
    <name type="scientific">Rubus argutus</name>
    <name type="common">Southern blackberry</name>
    <dbReference type="NCBI Taxonomy" id="59490"/>
    <lineage>
        <taxon>Eukaryota</taxon>
        <taxon>Viridiplantae</taxon>
        <taxon>Streptophyta</taxon>
        <taxon>Embryophyta</taxon>
        <taxon>Tracheophyta</taxon>
        <taxon>Spermatophyta</taxon>
        <taxon>Magnoliopsida</taxon>
        <taxon>eudicotyledons</taxon>
        <taxon>Gunneridae</taxon>
        <taxon>Pentapetalae</taxon>
        <taxon>rosids</taxon>
        <taxon>fabids</taxon>
        <taxon>Rosales</taxon>
        <taxon>Rosaceae</taxon>
        <taxon>Rosoideae</taxon>
        <taxon>Rosoideae incertae sedis</taxon>
        <taxon>Rubus</taxon>
    </lineage>
</organism>
<reference evidence="12 13" key="1">
    <citation type="journal article" date="2023" name="G3 (Bethesda)">
        <title>A chromosome-length genome assembly and annotation of blackberry (Rubus argutus, cv. 'Hillquist').</title>
        <authorList>
            <person name="Bruna T."/>
            <person name="Aryal R."/>
            <person name="Dudchenko O."/>
            <person name="Sargent D.J."/>
            <person name="Mead D."/>
            <person name="Buti M."/>
            <person name="Cavallini A."/>
            <person name="Hytonen T."/>
            <person name="Andres J."/>
            <person name="Pham M."/>
            <person name="Weisz D."/>
            <person name="Mascagni F."/>
            <person name="Usai G."/>
            <person name="Natali L."/>
            <person name="Bassil N."/>
            <person name="Fernandez G.E."/>
            <person name="Lomsadze A."/>
            <person name="Armour M."/>
            <person name="Olukolu B."/>
            <person name="Poorten T."/>
            <person name="Britton C."/>
            <person name="Davik J."/>
            <person name="Ashrafi H."/>
            <person name="Aiden E.L."/>
            <person name="Borodovsky M."/>
            <person name="Worthington M."/>
        </authorList>
    </citation>
    <scope>NUCLEOTIDE SEQUENCE [LARGE SCALE GENOMIC DNA]</scope>
    <source>
        <strain evidence="12">PI 553951</strain>
    </source>
</reference>
<dbReference type="Proteomes" id="UP001457282">
    <property type="component" value="Unassembled WGS sequence"/>
</dbReference>
<comment type="caution">
    <text evidence="12">The sequence shown here is derived from an EMBL/GenBank/DDBJ whole genome shotgun (WGS) entry which is preliminary data.</text>
</comment>
<dbReference type="GO" id="GO:0140359">
    <property type="term" value="F:ABC-type transporter activity"/>
    <property type="evidence" value="ECO:0007669"/>
    <property type="project" value="InterPro"/>
</dbReference>
<feature type="transmembrane region" description="Helical" evidence="10">
    <location>
        <begin position="616"/>
        <end position="637"/>
    </location>
</feature>
<feature type="transmembrane region" description="Helical" evidence="10">
    <location>
        <begin position="1088"/>
        <end position="1112"/>
    </location>
</feature>
<dbReference type="SMART" id="SM00382">
    <property type="entry name" value="AAA"/>
    <property type="match status" value="2"/>
</dbReference>
<dbReference type="InterPro" id="IPR027417">
    <property type="entry name" value="P-loop_NTPase"/>
</dbReference>
<evidence type="ECO:0000256" key="2">
    <source>
        <dbReference type="ARBA" id="ARBA00006012"/>
    </source>
</evidence>
<evidence type="ECO:0000256" key="5">
    <source>
        <dbReference type="ARBA" id="ARBA00022737"/>
    </source>
</evidence>
<dbReference type="Gene3D" id="3.40.50.300">
    <property type="entry name" value="P-loop containing nucleotide triphosphate hydrolases"/>
    <property type="match status" value="2"/>
</dbReference>
<evidence type="ECO:0000313" key="12">
    <source>
        <dbReference type="EMBL" id="KAK9920065.1"/>
    </source>
</evidence>
<feature type="transmembrane region" description="Helical" evidence="10">
    <location>
        <begin position="505"/>
        <end position="524"/>
    </location>
</feature>
<feature type="domain" description="ABC transporter" evidence="11">
    <location>
        <begin position="687"/>
        <end position="917"/>
    </location>
</feature>
<keyword evidence="5" id="KW-0677">Repeat</keyword>
<dbReference type="InterPro" id="IPR013525">
    <property type="entry name" value="ABC2_TM"/>
</dbReference>
<protein>
    <recommendedName>
        <fullName evidence="11">ABC transporter domain-containing protein</fullName>
    </recommendedName>
</protein>
<feature type="transmembrane region" description="Helical" evidence="10">
    <location>
        <begin position="587"/>
        <end position="609"/>
    </location>
</feature>
<gene>
    <name evidence="12" type="ORF">M0R45_028629</name>
</gene>
<dbReference type="InterPro" id="IPR003439">
    <property type="entry name" value="ABC_transporter-like_ATP-bd"/>
</dbReference>
<proteinExistence type="inferred from homology"/>
<evidence type="ECO:0000256" key="9">
    <source>
        <dbReference type="ARBA" id="ARBA00023136"/>
    </source>
</evidence>
<dbReference type="Pfam" id="PF14510">
    <property type="entry name" value="ABC_trans_N"/>
    <property type="match status" value="1"/>
</dbReference>
<dbReference type="Pfam" id="PF01061">
    <property type="entry name" value="ABC2_membrane"/>
    <property type="match status" value="2"/>
</dbReference>
<dbReference type="Pfam" id="PF08370">
    <property type="entry name" value="PDR_assoc"/>
    <property type="match status" value="1"/>
</dbReference>
<dbReference type="EMBL" id="JBEDUW010000006">
    <property type="protein sequence ID" value="KAK9920065.1"/>
    <property type="molecule type" value="Genomic_DNA"/>
</dbReference>
<dbReference type="InterPro" id="IPR043926">
    <property type="entry name" value="ABCG_dom"/>
</dbReference>
<feature type="transmembrane region" description="Helical" evidence="10">
    <location>
        <begin position="1152"/>
        <end position="1174"/>
    </location>
</feature>
<comment type="subcellular location">
    <subcellularLocation>
        <location evidence="1">Membrane</location>
        <topology evidence="1">Multi-pass membrane protein</topology>
    </subcellularLocation>
</comment>
<dbReference type="InterPro" id="IPR013581">
    <property type="entry name" value="PDR_assoc"/>
</dbReference>
<keyword evidence="4 10" id="KW-0812">Transmembrane</keyword>